<evidence type="ECO:0000313" key="1">
    <source>
        <dbReference type="EMBL" id="MDI9861747.1"/>
    </source>
</evidence>
<evidence type="ECO:0000313" key="2">
    <source>
        <dbReference type="Proteomes" id="UP001236507"/>
    </source>
</evidence>
<sequence>MLFVDSVLDVGIISQSEGYTLGFQVSAFSGGHSAKYIYRY</sequence>
<dbReference type="RefSeq" id="WP_283346110.1">
    <property type="nucleotide sequence ID" value="NZ_JASHIF010000022.1"/>
</dbReference>
<comment type="caution">
    <text evidence="1">The sequence shown here is derived from an EMBL/GenBank/DDBJ whole genome shotgun (WGS) entry which is preliminary data.</text>
</comment>
<name>A0ABT6YE92_9BACT</name>
<organism evidence="1 2">
    <name type="scientific">Flectobacillus roseus</name>
    <dbReference type="NCBI Taxonomy" id="502259"/>
    <lineage>
        <taxon>Bacteria</taxon>
        <taxon>Pseudomonadati</taxon>
        <taxon>Bacteroidota</taxon>
        <taxon>Cytophagia</taxon>
        <taxon>Cytophagales</taxon>
        <taxon>Flectobacillaceae</taxon>
        <taxon>Flectobacillus</taxon>
    </lineage>
</organism>
<keyword evidence="2" id="KW-1185">Reference proteome</keyword>
<proteinExistence type="predicted"/>
<reference evidence="1 2" key="1">
    <citation type="submission" date="2023-05" db="EMBL/GenBank/DDBJ databases">
        <title>Novel species of genus Flectobacillus isolated from stream in China.</title>
        <authorList>
            <person name="Lu H."/>
        </authorList>
    </citation>
    <scope>NUCLEOTIDE SEQUENCE [LARGE SCALE GENOMIC DNA]</scope>
    <source>
        <strain evidence="1 2">KCTC 42575</strain>
    </source>
</reference>
<dbReference type="EMBL" id="JASHIF010000022">
    <property type="protein sequence ID" value="MDI9861747.1"/>
    <property type="molecule type" value="Genomic_DNA"/>
</dbReference>
<accession>A0ABT6YE92</accession>
<protein>
    <submittedName>
        <fullName evidence="1">Uncharacterized protein</fullName>
    </submittedName>
</protein>
<dbReference type="Proteomes" id="UP001236507">
    <property type="component" value="Unassembled WGS sequence"/>
</dbReference>
<gene>
    <name evidence="1" type="ORF">QM524_21175</name>
</gene>